<dbReference type="Proteomes" id="UP000297245">
    <property type="component" value="Unassembled WGS sequence"/>
</dbReference>
<gene>
    <name evidence="2" type="ORF">K435DRAFT_862053</name>
</gene>
<evidence type="ECO:0000313" key="2">
    <source>
        <dbReference type="EMBL" id="THU92865.1"/>
    </source>
</evidence>
<evidence type="ECO:0000313" key="3">
    <source>
        <dbReference type="Proteomes" id="UP000297245"/>
    </source>
</evidence>
<accession>A0A4V4HEX9</accession>
<sequence>MQETASPIQIPANNLFIPQPVNLENTIFQALNTQSDESFPMDVDCNYPEQLFSQPLLTFHSPLASPAQILSKNPSTPLSPTSTLNDTSFSPPTHERLLDDLENDRHLRSICSDFGSLGNFLRLLFWHPRLTRDEDLHSRFHKRSVCNFLQGKSLVKPVHIIRKIYSHPNSYPSWQSKNANEEAAKAFSLDLDPGDIKYARPSLSAWVAQTCAARAHRELHRLTENDPNHPEDTPARI</sequence>
<keyword evidence="3" id="KW-1185">Reference proteome</keyword>
<reference evidence="2 3" key="1">
    <citation type="journal article" date="2019" name="Nat. Ecol. Evol.">
        <title>Megaphylogeny resolves global patterns of mushroom evolution.</title>
        <authorList>
            <person name="Varga T."/>
            <person name="Krizsan K."/>
            <person name="Foldi C."/>
            <person name="Dima B."/>
            <person name="Sanchez-Garcia M."/>
            <person name="Sanchez-Ramirez S."/>
            <person name="Szollosi G.J."/>
            <person name="Szarkandi J.G."/>
            <person name="Papp V."/>
            <person name="Albert L."/>
            <person name="Andreopoulos W."/>
            <person name="Angelini C."/>
            <person name="Antonin V."/>
            <person name="Barry K.W."/>
            <person name="Bougher N.L."/>
            <person name="Buchanan P."/>
            <person name="Buyck B."/>
            <person name="Bense V."/>
            <person name="Catcheside P."/>
            <person name="Chovatia M."/>
            <person name="Cooper J."/>
            <person name="Damon W."/>
            <person name="Desjardin D."/>
            <person name="Finy P."/>
            <person name="Geml J."/>
            <person name="Haridas S."/>
            <person name="Hughes K."/>
            <person name="Justo A."/>
            <person name="Karasinski D."/>
            <person name="Kautmanova I."/>
            <person name="Kiss B."/>
            <person name="Kocsube S."/>
            <person name="Kotiranta H."/>
            <person name="LaButti K.M."/>
            <person name="Lechner B.E."/>
            <person name="Liimatainen K."/>
            <person name="Lipzen A."/>
            <person name="Lukacs Z."/>
            <person name="Mihaltcheva S."/>
            <person name="Morgado L.N."/>
            <person name="Niskanen T."/>
            <person name="Noordeloos M.E."/>
            <person name="Ohm R.A."/>
            <person name="Ortiz-Santana B."/>
            <person name="Ovrebo C."/>
            <person name="Racz N."/>
            <person name="Riley R."/>
            <person name="Savchenko A."/>
            <person name="Shiryaev A."/>
            <person name="Soop K."/>
            <person name="Spirin V."/>
            <person name="Szebenyi C."/>
            <person name="Tomsovsky M."/>
            <person name="Tulloss R.E."/>
            <person name="Uehling J."/>
            <person name="Grigoriev I.V."/>
            <person name="Vagvolgyi C."/>
            <person name="Papp T."/>
            <person name="Martin F.M."/>
            <person name="Miettinen O."/>
            <person name="Hibbett D.S."/>
            <person name="Nagy L.G."/>
        </authorList>
    </citation>
    <scope>NUCLEOTIDE SEQUENCE [LARGE SCALE GENOMIC DNA]</scope>
    <source>
        <strain evidence="2 3">CBS 962.96</strain>
    </source>
</reference>
<dbReference type="EMBL" id="ML179265">
    <property type="protein sequence ID" value="THU92865.1"/>
    <property type="molecule type" value="Genomic_DNA"/>
</dbReference>
<dbReference type="AlphaFoldDB" id="A0A4V4HEX9"/>
<evidence type="ECO:0000256" key="1">
    <source>
        <dbReference type="SAM" id="MobiDB-lite"/>
    </source>
</evidence>
<name>A0A4V4HEX9_DENBC</name>
<organism evidence="2 3">
    <name type="scientific">Dendrothele bispora (strain CBS 962.96)</name>
    <dbReference type="NCBI Taxonomy" id="1314807"/>
    <lineage>
        <taxon>Eukaryota</taxon>
        <taxon>Fungi</taxon>
        <taxon>Dikarya</taxon>
        <taxon>Basidiomycota</taxon>
        <taxon>Agaricomycotina</taxon>
        <taxon>Agaricomycetes</taxon>
        <taxon>Agaricomycetidae</taxon>
        <taxon>Agaricales</taxon>
        <taxon>Agaricales incertae sedis</taxon>
        <taxon>Dendrothele</taxon>
    </lineage>
</organism>
<proteinExistence type="predicted"/>
<feature type="region of interest" description="Disordered" evidence="1">
    <location>
        <begin position="70"/>
        <end position="96"/>
    </location>
</feature>
<protein>
    <submittedName>
        <fullName evidence="2">Uncharacterized protein</fullName>
    </submittedName>
</protein>
<dbReference type="OrthoDB" id="3266963at2759"/>
<feature type="compositionally biased region" description="Polar residues" evidence="1">
    <location>
        <begin position="70"/>
        <end position="91"/>
    </location>
</feature>